<keyword evidence="2" id="KW-0853">WD repeat</keyword>
<dbReference type="PANTHER" id="PTHR13720:SF13">
    <property type="entry name" value="CILIA- AND FLAGELLA-ASSOCIATED PROTEIN 251"/>
    <property type="match status" value="1"/>
</dbReference>
<keyword evidence="3" id="KW-0677">Repeat</keyword>
<dbReference type="SUPFAM" id="SSF50978">
    <property type="entry name" value="WD40 repeat-like"/>
    <property type="match status" value="1"/>
</dbReference>
<gene>
    <name evidence="7" type="primary">LOC108558393</name>
</gene>
<evidence type="ECO:0000256" key="1">
    <source>
        <dbReference type="ARBA" id="ARBA00004138"/>
    </source>
</evidence>
<protein>
    <submittedName>
        <fullName evidence="7">WD repeat-containing protein 66-like</fullName>
    </submittedName>
</protein>
<evidence type="ECO:0000256" key="3">
    <source>
        <dbReference type="ARBA" id="ARBA00022737"/>
    </source>
</evidence>
<feature type="compositionally biased region" description="Polar residues" evidence="5">
    <location>
        <begin position="1"/>
        <end position="13"/>
    </location>
</feature>
<evidence type="ECO:0000256" key="5">
    <source>
        <dbReference type="SAM" id="MobiDB-lite"/>
    </source>
</evidence>
<accession>A0ABM1M884</accession>
<feature type="region of interest" description="Disordered" evidence="5">
    <location>
        <begin position="1"/>
        <end position="32"/>
    </location>
</feature>
<keyword evidence="6" id="KW-1185">Reference proteome</keyword>
<dbReference type="Proteomes" id="UP000695000">
    <property type="component" value="Unplaced"/>
</dbReference>
<dbReference type="PANTHER" id="PTHR13720">
    <property type="entry name" value="WD-40 REPEAT PROTEIN"/>
    <property type="match status" value="1"/>
</dbReference>
<evidence type="ECO:0000256" key="4">
    <source>
        <dbReference type="ARBA" id="ARBA00023273"/>
    </source>
</evidence>
<evidence type="ECO:0000313" key="6">
    <source>
        <dbReference type="Proteomes" id="UP000695000"/>
    </source>
</evidence>
<dbReference type="InterPro" id="IPR050630">
    <property type="entry name" value="WD_repeat_EMAP"/>
</dbReference>
<keyword evidence="4" id="KW-0966">Cell projection</keyword>
<evidence type="ECO:0000313" key="7">
    <source>
        <dbReference type="RefSeq" id="XP_017770784.1"/>
    </source>
</evidence>
<organism evidence="6 7">
    <name type="scientific">Nicrophorus vespilloides</name>
    <name type="common">Boreal carrion beetle</name>
    <dbReference type="NCBI Taxonomy" id="110193"/>
    <lineage>
        <taxon>Eukaryota</taxon>
        <taxon>Metazoa</taxon>
        <taxon>Ecdysozoa</taxon>
        <taxon>Arthropoda</taxon>
        <taxon>Hexapoda</taxon>
        <taxon>Insecta</taxon>
        <taxon>Pterygota</taxon>
        <taxon>Neoptera</taxon>
        <taxon>Endopterygota</taxon>
        <taxon>Coleoptera</taxon>
        <taxon>Polyphaga</taxon>
        <taxon>Staphyliniformia</taxon>
        <taxon>Silphidae</taxon>
        <taxon>Nicrophorinae</taxon>
        <taxon>Nicrophorus</taxon>
    </lineage>
</organism>
<sequence length="1062" mass="122291">MEENTASVTNTVEKSSEKGNFTIPEEEEEQQQLEFNYEEDEDFLRIMSTLEENTSYTTYDYSSYTSVSTMGTSNDSQVMEDLRRYKILDDETEEYSTTTDSDHPCGCLNRPDTDIFPSHSEILYDELMNQQQYEGMDEKGDDSTETVTDFTDSDDSDKSLNPLILQWSFGVNLSVPILNLTEGHRKLVFLAASHKGIIYDYSKHDMTYVNGHANAIKSSCVDESGRWLATSDYGLNNSIIVTDILSRSTVLTITQESEESSVLLMAMSYNAKYLVTITKQEGININMFLWSFGADTPNDTYVYTGKKQLGEPKKIVFHPNAQKYIMIAFERQILFMKWSNSNTKFCQPVIPKIKKTLGTITDCTLVSECHECFASTTEGFIVIFGSSSYSEQFNEHRVINTKSFIKAIKVAKYAITTMTTVDGIIACTDSRGTIRFLDTGIKLLFWINNKHIPNIEQISFSLSARKYKFEDPFDFQNNIFRIESLKEFIEMSPEDRSDEFDVLYLNTVPSETSLEHKPFITRNFVAGCENGNVYYIDYVNNIYNPLFNVADSVVSAIDCSDEKNIPYTIIASALHLCMATSVGTIWFLDPLLNPINDKMPISVTIHTIKKVCYSPDAKYLALFDTNKTVYLLKHSHHSWEVIGKIRSHYKPLTDIIFVDTDLDPLKLCTIGEDRYLVEYDLDNGEEKIAIQSRLRIEQSALPLCFLHYTNKWHKDYLMVCNSQQKYKMFNMESRMCRSIVLGPANGCYGSLPLLKIMNLPGFIGRYMIFSNKSYIGIQKMPPDGNPYRYIGVKGNPHLLDFTISGDGNYIFTSGVEDTSVLMWEVHKECVDMLQRLGGVELEPFYCLIEGGVEGWFFKEMQDLFCYMQILHQGDMYHEQRFGESLALCELPDLMRACGYYLSEFQVDQALNDVKYRSFDETGQLRDDITFVEFVKLYINHRPANGITMDELQTHFEALKEQPSEVDCWYVNRSSDKETLVKKLCENGEAFKEITLHKCLKVMVHSHHRYMQSMAESHTELFSYLPDDIDFEYFTKELLGIMQDSLYEEMREREQQEILENDD</sequence>
<dbReference type="GeneID" id="108558393"/>
<proteinExistence type="predicted"/>
<dbReference type="InterPro" id="IPR036322">
    <property type="entry name" value="WD40_repeat_dom_sf"/>
</dbReference>
<dbReference type="Gene3D" id="2.130.10.10">
    <property type="entry name" value="YVTN repeat-like/Quinoprotein amine dehydrogenase"/>
    <property type="match status" value="2"/>
</dbReference>
<comment type="subcellular location">
    <subcellularLocation>
        <location evidence="1">Cell projection</location>
        <location evidence="1">Cilium</location>
    </subcellularLocation>
</comment>
<evidence type="ECO:0000256" key="2">
    <source>
        <dbReference type="ARBA" id="ARBA00022574"/>
    </source>
</evidence>
<dbReference type="InterPro" id="IPR015943">
    <property type="entry name" value="WD40/YVTN_repeat-like_dom_sf"/>
</dbReference>
<dbReference type="RefSeq" id="XP_017770784.1">
    <property type="nucleotide sequence ID" value="XM_017915295.1"/>
</dbReference>
<name>A0ABM1M884_NICVS</name>
<reference evidence="7" key="1">
    <citation type="submission" date="2025-08" db="UniProtKB">
        <authorList>
            <consortium name="RefSeq"/>
        </authorList>
    </citation>
    <scope>IDENTIFICATION</scope>
    <source>
        <tissue evidence="7">Whole Larva</tissue>
    </source>
</reference>